<dbReference type="InterPro" id="IPR047115">
    <property type="entry name" value="ARSB"/>
</dbReference>
<sequence length="510" mass="56989">MMSKSLPVVILLAMIHISVTNAATKPNVIVVVADDLGYTDVGFHGGDQIPTPNIDWLAKNGIILDRYYTAKICTPSRASLLTGRHPMQLGLQSSVIFPSLPYGLGLNETLLPQYLKKSGYSTHMVGKWHLGMFTRNYTPTYRGFDSHFGFWSDKTDYFSHENSGSVAASSNAIGLDLWENMTVASQYNGSYGTELFGKRAVDLILKHDQSKPFFLYLAHQAVHNGISPQPLKAPQEYLDKFSFITHDGRRRYAAMLSVLDDTIGNLTSALISSGMYENTLLIFTTDNGGPVDGFSMNYASNWPLRGCKATNWEGGVRGAAFIHSRLLKNPRTTSHHLMHISDWLPTIMSAIGEKLPTDIDYYGVDQWPTLQYDVASPRKEVIHNYYGGLGAIQYGDYKLIKCCMTSMNGWYPEQKYVPTNQNPYISCGERNSSLPACTKDKPCLFDIQSDPCEYNNIASLKPELSKWLLEKLEAFADAAQPPRNKPSDPAAFPSLHNNHWTDWLDPEPVE</sequence>
<evidence type="ECO:0000256" key="8">
    <source>
        <dbReference type="SAM" id="SignalP"/>
    </source>
</evidence>
<dbReference type="Gene3D" id="3.40.720.10">
    <property type="entry name" value="Alkaline Phosphatase, subunit A"/>
    <property type="match status" value="1"/>
</dbReference>
<comment type="cofactor">
    <cofactor evidence="1">
        <name>Ca(2+)</name>
        <dbReference type="ChEBI" id="CHEBI:29108"/>
    </cofactor>
</comment>
<dbReference type="PANTHER" id="PTHR10342:SF273">
    <property type="entry name" value="RE14504P"/>
    <property type="match status" value="1"/>
</dbReference>
<dbReference type="AlphaFoldDB" id="A0A7J7JV31"/>
<dbReference type="OrthoDB" id="103349at2759"/>
<keyword evidence="11" id="KW-1185">Reference proteome</keyword>
<protein>
    <recommendedName>
        <fullName evidence="9">Sulfatase N-terminal domain-containing protein</fullName>
    </recommendedName>
</protein>
<evidence type="ECO:0000256" key="5">
    <source>
        <dbReference type="ARBA" id="ARBA00022837"/>
    </source>
</evidence>
<dbReference type="InterPro" id="IPR024607">
    <property type="entry name" value="Sulfatase_CS"/>
</dbReference>
<dbReference type="InterPro" id="IPR017850">
    <property type="entry name" value="Alkaline_phosphatase_core_sf"/>
</dbReference>
<keyword evidence="4" id="KW-0378">Hydrolase</keyword>
<dbReference type="Proteomes" id="UP000593567">
    <property type="component" value="Unassembled WGS sequence"/>
</dbReference>
<name>A0A7J7JV31_BUGNE</name>
<dbReference type="CDD" id="cd16029">
    <property type="entry name" value="4-S"/>
    <property type="match status" value="1"/>
</dbReference>
<dbReference type="PANTHER" id="PTHR10342">
    <property type="entry name" value="ARYLSULFATASE"/>
    <property type="match status" value="1"/>
</dbReference>
<dbReference type="PROSITE" id="PS00149">
    <property type="entry name" value="SULFATASE_2"/>
    <property type="match status" value="1"/>
</dbReference>
<evidence type="ECO:0000256" key="2">
    <source>
        <dbReference type="ARBA" id="ARBA00008779"/>
    </source>
</evidence>
<feature type="chain" id="PRO_5029754977" description="Sulfatase N-terminal domain-containing protein" evidence="8">
    <location>
        <begin position="23"/>
        <end position="510"/>
    </location>
</feature>
<feature type="domain" description="Sulfatase N-terminal" evidence="9">
    <location>
        <begin position="26"/>
        <end position="352"/>
    </location>
</feature>
<dbReference type="InterPro" id="IPR000917">
    <property type="entry name" value="Sulfatase_N"/>
</dbReference>
<evidence type="ECO:0000256" key="4">
    <source>
        <dbReference type="ARBA" id="ARBA00022801"/>
    </source>
</evidence>
<comment type="similarity">
    <text evidence="2">Belongs to the sulfatase family.</text>
</comment>
<dbReference type="Pfam" id="PF00884">
    <property type="entry name" value="Sulfatase"/>
    <property type="match status" value="1"/>
</dbReference>
<evidence type="ECO:0000256" key="1">
    <source>
        <dbReference type="ARBA" id="ARBA00001913"/>
    </source>
</evidence>
<proteinExistence type="inferred from homology"/>
<feature type="signal peptide" evidence="8">
    <location>
        <begin position="1"/>
        <end position="22"/>
    </location>
</feature>
<dbReference type="SUPFAM" id="SSF53649">
    <property type="entry name" value="Alkaline phosphatase-like"/>
    <property type="match status" value="1"/>
</dbReference>
<keyword evidence="3" id="KW-0479">Metal-binding</keyword>
<organism evidence="10 11">
    <name type="scientific">Bugula neritina</name>
    <name type="common">Brown bryozoan</name>
    <name type="synonym">Sertularia neritina</name>
    <dbReference type="NCBI Taxonomy" id="10212"/>
    <lineage>
        <taxon>Eukaryota</taxon>
        <taxon>Metazoa</taxon>
        <taxon>Spiralia</taxon>
        <taxon>Lophotrochozoa</taxon>
        <taxon>Bryozoa</taxon>
        <taxon>Gymnolaemata</taxon>
        <taxon>Cheilostomatida</taxon>
        <taxon>Flustrina</taxon>
        <taxon>Buguloidea</taxon>
        <taxon>Bugulidae</taxon>
        <taxon>Bugula</taxon>
    </lineage>
</organism>
<reference evidence="10" key="1">
    <citation type="submission" date="2020-06" db="EMBL/GenBank/DDBJ databases">
        <title>Draft genome of Bugula neritina, a colonial animal packing powerful symbionts and potential medicines.</title>
        <authorList>
            <person name="Rayko M."/>
        </authorList>
    </citation>
    <scope>NUCLEOTIDE SEQUENCE [LARGE SCALE GENOMIC DNA]</scope>
    <source>
        <strain evidence="10">Kwan_BN1</strain>
    </source>
</reference>
<dbReference type="GO" id="GO:0046872">
    <property type="term" value="F:metal ion binding"/>
    <property type="evidence" value="ECO:0007669"/>
    <property type="project" value="UniProtKB-KW"/>
</dbReference>
<evidence type="ECO:0000313" key="11">
    <source>
        <dbReference type="Proteomes" id="UP000593567"/>
    </source>
</evidence>
<evidence type="ECO:0000256" key="6">
    <source>
        <dbReference type="ARBA" id="ARBA00023180"/>
    </source>
</evidence>
<evidence type="ECO:0000313" key="10">
    <source>
        <dbReference type="EMBL" id="KAF6029584.1"/>
    </source>
</evidence>
<feature type="region of interest" description="Disordered" evidence="7">
    <location>
        <begin position="479"/>
        <end position="510"/>
    </location>
</feature>
<gene>
    <name evidence="10" type="ORF">EB796_012153</name>
</gene>
<evidence type="ECO:0000256" key="7">
    <source>
        <dbReference type="SAM" id="MobiDB-lite"/>
    </source>
</evidence>
<evidence type="ECO:0000256" key="3">
    <source>
        <dbReference type="ARBA" id="ARBA00022723"/>
    </source>
</evidence>
<comment type="caution">
    <text evidence="10">The sequence shown here is derived from an EMBL/GenBank/DDBJ whole genome shotgun (WGS) entry which is preliminary data.</text>
</comment>
<dbReference type="Gene3D" id="3.30.1120.10">
    <property type="match status" value="1"/>
</dbReference>
<dbReference type="GO" id="GO:0008484">
    <property type="term" value="F:sulfuric ester hydrolase activity"/>
    <property type="evidence" value="ECO:0007669"/>
    <property type="project" value="InterPro"/>
</dbReference>
<dbReference type="EMBL" id="VXIV02001809">
    <property type="protein sequence ID" value="KAF6029584.1"/>
    <property type="molecule type" value="Genomic_DNA"/>
</dbReference>
<keyword evidence="8" id="KW-0732">Signal</keyword>
<keyword evidence="6" id="KW-0325">Glycoprotein</keyword>
<keyword evidence="5" id="KW-0106">Calcium</keyword>
<evidence type="ECO:0000259" key="9">
    <source>
        <dbReference type="Pfam" id="PF00884"/>
    </source>
</evidence>
<accession>A0A7J7JV31</accession>